<dbReference type="InterPro" id="IPR036291">
    <property type="entry name" value="NAD(P)-bd_dom_sf"/>
</dbReference>
<evidence type="ECO:0000313" key="4">
    <source>
        <dbReference type="EMBL" id="TDQ31242.1"/>
    </source>
</evidence>
<dbReference type="PANTHER" id="PTHR40459:SF1">
    <property type="entry name" value="CONSERVED HYPOTHETICAL ALANINE AND LEUCINE RICH PROTEIN"/>
    <property type="match status" value="1"/>
</dbReference>
<dbReference type="EMBL" id="SNYI01000002">
    <property type="protein sequence ID" value="TDQ31242.1"/>
    <property type="molecule type" value="Genomic_DNA"/>
</dbReference>
<dbReference type="RefSeq" id="WP_133644079.1">
    <property type="nucleotide sequence ID" value="NZ_SNYI01000002.1"/>
</dbReference>
<dbReference type="PANTHER" id="PTHR40459">
    <property type="entry name" value="CONSERVED HYPOTHETICAL ALANINE AND LEUCINE RICH PROTEIN"/>
    <property type="match status" value="1"/>
</dbReference>
<evidence type="ECO:0000256" key="1">
    <source>
        <dbReference type="SAM" id="MobiDB-lite"/>
    </source>
</evidence>
<comment type="caution">
    <text evidence="4">The sequence shown here is derived from an EMBL/GenBank/DDBJ whole genome shotgun (WGS) entry which is preliminary data.</text>
</comment>
<dbReference type="OrthoDB" id="9810755at2"/>
<evidence type="ECO:0000259" key="2">
    <source>
        <dbReference type="Pfam" id="PF03807"/>
    </source>
</evidence>
<gene>
    <name evidence="4" type="ORF">CLV82_1948</name>
</gene>
<dbReference type="InterPro" id="IPR028939">
    <property type="entry name" value="P5C_Rdtase_cat_N"/>
</dbReference>
<dbReference type="InterPro" id="IPR008927">
    <property type="entry name" value="6-PGluconate_DH-like_C_sf"/>
</dbReference>
<dbReference type="InterPro" id="IPR037108">
    <property type="entry name" value="TM1727-like_C_sf"/>
</dbReference>
<feature type="region of interest" description="Disordered" evidence="1">
    <location>
        <begin position="202"/>
        <end position="222"/>
    </location>
</feature>
<accession>A0A4R6TL72</accession>
<organism evidence="4 5">
    <name type="scientific">Zeaxanthinibacter enoshimensis</name>
    <dbReference type="NCBI Taxonomy" id="392009"/>
    <lineage>
        <taxon>Bacteria</taxon>
        <taxon>Pseudomonadati</taxon>
        <taxon>Bacteroidota</taxon>
        <taxon>Flavobacteriia</taxon>
        <taxon>Flavobacteriales</taxon>
        <taxon>Flavobacteriaceae</taxon>
        <taxon>Zeaxanthinibacter</taxon>
    </lineage>
</organism>
<dbReference type="SUPFAM" id="SSF48179">
    <property type="entry name" value="6-phosphogluconate dehydrogenase C-terminal domain-like"/>
    <property type="match status" value="1"/>
</dbReference>
<dbReference type="Proteomes" id="UP000295468">
    <property type="component" value="Unassembled WGS sequence"/>
</dbReference>
<evidence type="ECO:0000313" key="5">
    <source>
        <dbReference type="Proteomes" id="UP000295468"/>
    </source>
</evidence>
<name>A0A4R6TL72_9FLAO</name>
<dbReference type="InterPro" id="IPR018931">
    <property type="entry name" value="DUF2520"/>
</dbReference>
<feature type="domain" description="DUF2520" evidence="3">
    <location>
        <begin position="122"/>
        <end position="246"/>
    </location>
</feature>
<dbReference type="SUPFAM" id="SSF51735">
    <property type="entry name" value="NAD(P)-binding Rossmann-fold domains"/>
    <property type="match status" value="1"/>
</dbReference>
<dbReference type="AlphaFoldDB" id="A0A4R6TL72"/>
<proteinExistence type="predicted"/>
<dbReference type="Pfam" id="PF10728">
    <property type="entry name" value="DUF2520"/>
    <property type="match status" value="1"/>
</dbReference>
<sequence length="254" mass="28613">MIKVVLIGTGNVALQLFHTWRSAKEVEVIQVAGRSPEKLRSFSSFTSTTSINQVNPDADIYILAVSDDAVREVAMQLPVNDKLILHTAGNLPLDVFNKGQRSGVFYPLQTFSSSRRANFSEIPICIESKHKADLEQIRRLGLTLSEKVVEVSSDQRRYLHLAAVFANNFTNHLLKISQDILVEKELDFELLRPLIRETTSKVEELSPGEAQTGPARRSDTGTMDKHIDLLENELHKDIYRLISKSIQINYGNKL</sequence>
<dbReference type="Gene3D" id="1.10.1040.20">
    <property type="entry name" value="ProC-like, C-terminal domain"/>
    <property type="match status" value="1"/>
</dbReference>
<protein>
    <submittedName>
        <fullName evidence="4">Putative short-subunit dehydrogenase-like oxidoreductase (DUF2520 family)</fullName>
    </submittedName>
</protein>
<dbReference type="Gene3D" id="3.40.50.720">
    <property type="entry name" value="NAD(P)-binding Rossmann-like Domain"/>
    <property type="match status" value="1"/>
</dbReference>
<dbReference type="Pfam" id="PF03807">
    <property type="entry name" value="F420_oxidored"/>
    <property type="match status" value="1"/>
</dbReference>
<evidence type="ECO:0000259" key="3">
    <source>
        <dbReference type="Pfam" id="PF10728"/>
    </source>
</evidence>
<reference evidence="4 5" key="1">
    <citation type="submission" date="2019-03" db="EMBL/GenBank/DDBJ databases">
        <title>Genomic Encyclopedia of Archaeal and Bacterial Type Strains, Phase II (KMG-II): from individual species to whole genera.</title>
        <authorList>
            <person name="Goeker M."/>
        </authorList>
    </citation>
    <scope>NUCLEOTIDE SEQUENCE [LARGE SCALE GENOMIC DNA]</scope>
    <source>
        <strain evidence="4 5">DSM 18435</strain>
    </source>
</reference>
<feature type="domain" description="Pyrroline-5-carboxylate reductase catalytic N-terminal" evidence="2">
    <location>
        <begin position="3"/>
        <end position="84"/>
    </location>
</feature>
<keyword evidence="5" id="KW-1185">Reference proteome</keyword>